<name>A0A016SE09_9BILA</name>
<evidence type="ECO:0000256" key="12">
    <source>
        <dbReference type="ARBA" id="ARBA00023303"/>
    </source>
</evidence>
<reference evidence="17" key="1">
    <citation type="journal article" date="2015" name="Nat. Genet.">
        <title>The genome and transcriptome of the zoonotic hookworm Ancylostoma ceylanicum identify infection-specific gene families.</title>
        <authorList>
            <person name="Schwarz E.M."/>
            <person name="Hu Y."/>
            <person name="Antoshechkin I."/>
            <person name="Miller M.M."/>
            <person name="Sternberg P.W."/>
            <person name="Aroian R.V."/>
        </authorList>
    </citation>
    <scope>NUCLEOTIDE SEQUENCE</scope>
    <source>
        <strain evidence="17">HY135</strain>
    </source>
</reference>
<feature type="compositionally biased region" description="Acidic residues" evidence="14">
    <location>
        <begin position="10"/>
        <end position="26"/>
    </location>
</feature>
<comment type="similarity">
    <text evidence="2 13">Belongs to the amiloride-sensitive sodium channel (TC 1.A.6) family.</text>
</comment>
<evidence type="ECO:0000256" key="2">
    <source>
        <dbReference type="ARBA" id="ARBA00007193"/>
    </source>
</evidence>
<dbReference type="OrthoDB" id="5815085at2759"/>
<evidence type="ECO:0000256" key="6">
    <source>
        <dbReference type="ARBA" id="ARBA00022989"/>
    </source>
</evidence>
<keyword evidence="17" id="KW-1185">Reference proteome</keyword>
<dbReference type="AlphaFoldDB" id="A0A016SE09"/>
<dbReference type="GO" id="GO:0005272">
    <property type="term" value="F:sodium channel activity"/>
    <property type="evidence" value="ECO:0007669"/>
    <property type="project" value="UniProtKB-KW"/>
</dbReference>
<dbReference type="InterPro" id="IPR001873">
    <property type="entry name" value="ENaC"/>
</dbReference>
<keyword evidence="11 13" id="KW-0739">Sodium transport</keyword>
<keyword evidence="4 13" id="KW-0894">Sodium channel</keyword>
<evidence type="ECO:0000256" key="3">
    <source>
        <dbReference type="ARBA" id="ARBA00022448"/>
    </source>
</evidence>
<dbReference type="GO" id="GO:0016020">
    <property type="term" value="C:membrane"/>
    <property type="evidence" value="ECO:0007669"/>
    <property type="project" value="UniProtKB-SubCell"/>
</dbReference>
<evidence type="ECO:0000256" key="14">
    <source>
        <dbReference type="SAM" id="MobiDB-lite"/>
    </source>
</evidence>
<evidence type="ECO:0000256" key="5">
    <source>
        <dbReference type="ARBA" id="ARBA00022692"/>
    </source>
</evidence>
<keyword evidence="5 13" id="KW-0812">Transmembrane</keyword>
<evidence type="ECO:0000256" key="11">
    <source>
        <dbReference type="ARBA" id="ARBA00023201"/>
    </source>
</evidence>
<keyword evidence="10" id="KW-0325">Glycoprotein</keyword>
<evidence type="ECO:0000256" key="7">
    <source>
        <dbReference type="ARBA" id="ARBA00023053"/>
    </source>
</evidence>
<organism evidence="16 17">
    <name type="scientific">Ancylostoma ceylanicum</name>
    <dbReference type="NCBI Taxonomy" id="53326"/>
    <lineage>
        <taxon>Eukaryota</taxon>
        <taxon>Metazoa</taxon>
        <taxon>Ecdysozoa</taxon>
        <taxon>Nematoda</taxon>
        <taxon>Chromadorea</taxon>
        <taxon>Rhabditida</taxon>
        <taxon>Rhabditina</taxon>
        <taxon>Rhabditomorpha</taxon>
        <taxon>Strongyloidea</taxon>
        <taxon>Ancylostomatidae</taxon>
        <taxon>Ancylostomatinae</taxon>
        <taxon>Ancylostoma</taxon>
    </lineage>
</organism>
<keyword evidence="6 15" id="KW-1133">Transmembrane helix</keyword>
<gene>
    <name evidence="16" type="primary">Acey_s0245.g3564</name>
    <name evidence="16" type="ORF">Y032_0245g3564</name>
</gene>
<evidence type="ECO:0000256" key="1">
    <source>
        <dbReference type="ARBA" id="ARBA00004141"/>
    </source>
</evidence>
<feature type="region of interest" description="Disordered" evidence="14">
    <location>
        <begin position="1"/>
        <end position="26"/>
    </location>
</feature>
<evidence type="ECO:0000313" key="16">
    <source>
        <dbReference type="EMBL" id="EYB88556.1"/>
    </source>
</evidence>
<dbReference type="STRING" id="53326.A0A016SE09"/>
<keyword evidence="9 15" id="KW-0472">Membrane</keyword>
<keyword evidence="7" id="KW-0915">Sodium</keyword>
<evidence type="ECO:0000256" key="15">
    <source>
        <dbReference type="SAM" id="Phobius"/>
    </source>
</evidence>
<dbReference type="Pfam" id="PF00858">
    <property type="entry name" value="ASC"/>
    <property type="match status" value="1"/>
</dbReference>
<dbReference type="EMBL" id="JARK01001581">
    <property type="protein sequence ID" value="EYB88556.1"/>
    <property type="molecule type" value="Genomic_DNA"/>
</dbReference>
<evidence type="ECO:0000256" key="9">
    <source>
        <dbReference type="ARBA" id="ARBA00023136"/>
    </source>
</evidence>
<comment type="caution">
    <text evidence="16">The sequence shown here is derived from an EMBL/GenBank/DDBJ whole genome shotgun (WGS) entry which is preliminary data.</text>
</comment>
<evidence type="ECO:0000256" key="10">
    <source>
        <dbReference type="ARBA" id="ARBA00023180"/>
    </source>
</evidence>
<keyword evidence="8 13" id="KW-0406">Ion transport</keyword>
<accession>A0A016SE09</accession>
<evidence type="ECO:0000313" key="17">
    <source>
        <dbReference type="Proteomes" id="UP000024635"/>
    </source>
</evidence>
<keyword evidence="3 13" id="KW-0813">Transport</keyword>
<evidence type="ECO:0000256" key="8">
    <source>
        <dbReference type="ARBA" id="ARBA00023065"/>
    </source>
</evidence>
<feature type="transmembrane region" description="Helical" evidence="15">
    <location>
        <begin position="68"/>
        <end position="91"/>
    </location>
</feature>
<evidence type="ECO:0000256" key="4">
    <source>
        <dbReference type="ARBA" id="ARBA00022461"/>
    </source>
</evidence>
<keyword evidence="12 13" id="KW-0407">Ion channel</keyword>
<evidence type="ECO:0000256" key="13">
    <source>
        <dbReference type="RuleBase" id="RU000679"/>
    </source>
</evidence>
<sequence length="205" mass="23390">MASTSHPSADDESGNDADDSEEFDDEDDDDVIQNIYLHICNEEGREFTGVTTFHGMIRIFTSRTWTSLIFWVIVVSTCLVFFMIFSGYILSSYARANTFMRRFSGPYNVDNTSLLICGSPKFPNSRNVNVFSSISTMYRIGNCLKMTAKPLKGRLFIDINEDLSASEIYLSIAPPEMDFSSRIYLRDRHHHRIFVEASQVGKFLI</sequence>
<proteinExistence type="inferred from homology"/>
<protein>
    <submittedName>
        <fullName evidence="16">Uncharacterized protein</fullName>
    </submittedName>
</protein>
<comment type="subcellular location">
    <subcellularLocation>
        <location evidence="1">Membrane</location>
        <topology evidence="1">Multi-pass membrane protein</topology>
    </subcellularLocation>
</comment>
<dbReference type="Proteomes" id="UP000024635">
    <property type="component" value="Unassembled WGS sequence"/>
</dbReference>